<reference evidence="2" key="1">
    <citation type="submission" date="2024-04" db="EMBL/GenBank/DDBJ databases">
        <authorList>
            <person name="Asai D.J."/>
            <person name="Lewis C.M."/>
            <person name="Viland M.D."/>
            <person name="Garlena R.A."/>
            <person name="Russell D.A."/>
            <person name="Jacobs-Sera D."/>
            <person name="Hatfull G.F."/>
        </authorList>
    </citation>
    <scope>NUCLEOTIDE SEQUENCE</scope>
</reference>
<evidence type="ECO:0000313" key="2">
    <source>
        <dbReference type="EMBL" id="XCH43029.1"/>
    </source>
</evidence>
<proteinExistence type="predicted"/>
<dbReference type="SMART" id="SM00530">
    <property type="entry name" value="HTH_XRE"/>
    <property type="match status" value="1"/>
</dbReference>
<dbReference type="Gene3D" id="1.10.260.40">
    <property type="entry name" value="lambda repressor-like DNA-binding domains"/>
    <property type="match status" value="1"/>
</dbReference>
<dbReference type="Pfam" id="PF01381">
    <property type="entry name" value="HTH_3"/>
    <property type="match status" value="1"/>
</dbReference>
<protein>
    <submittedName>
        <fullName evidence="2">Helix-turn-helix DNA binding protein</fullName>
    </submittedName>
</protein>
<dbReference type="CDD" id="cd00093">
    <property type="entry name" value="HTH_XRE"/>
    <property type="match status" value="1"/>
</dbReference>
<accession>A0AAU8GM14</accession>
<dbReference type="GO" id="GO:0003677">
    <property type="term" value="F:DNA binding"/>
    <property type="evidence" value="ECO:0007669"/>
    <property type="project" value="InterPro"/>
</dbReference>
<feature type="domain" description="HTH cro/C1-type" evidence="1">
    <location>
        <begin position="3"/>
        <end position="51"/>
    </location>
</feature>
<organism evidence="2">
    <name type="scientific">Mycobacterium phage JustASigh</name>
    <dbReference type="NCBI Taxonomy" id="3158894"/>
    <lineage>
        <taxon>Viruses</taxon>
        <taxon>Duplodnaviria</taxon>
        <taxon>Heunggongvirae</taxon>
        <taxon>Uroviricota</taxon>
        <taxon>Caudoviricetes</taxon>
    </lineage>
</organism>
<name>A0AAU8GM14_9CAUD</name>
<dbReference type="PROSITE" id="PS50943">
    <property type="entry name" value="HTH_CROC1"/>
    <property type="match status" value="1"/>
</dbReference>
<evidence type="ECO:0000259" key="1">
    <source>
        <dbReference type="PROSITE" id="PS50943"/>
    </source>
</evidence>
<gene>
    <name evidence="2" type="primary">47</name>
    <name evidence="2" type="ORF">PBI_JUSTASIGH_47</name>
</gene>
<dbReference type="SUPFAM" id="SSF47413">
    <property type="entry name" value="lambda repressor-like DNA-binding domains"/>
    <property type="match status" value="1"/>
</dbReference>
<dbReference type="InterPro" id="IPR001387">
    <property type="entry name" value="Cro/C1-type_HTH"/>
</dbReference>
<sequence>MARKRLTQVVLAERAGMATSTLSRRLTGESDFTVGELYRIADVLGVPASALLANVEKASA</sequence>
<dbReference type="InterPro" id="IPR010982">
    <property type="entry name" value="Lambda_DNA-bd_dom_sf"/>
</dbReference>
<dbReference type="EMBL" id="PP750961">
    <property type="protein sequence ID" value="XCH43029.1"/>
    <property type="molecule type" value="Genomic_DNA"/>
</dbReference>